<dbReference type="SUPFAM" id="SSF52266">
    <property type="entry name" value="SGNH hydrolase"/>
    <property type="match status" value="1"/>
</dbReference>
<dbReference type="PANTHER" id="PTHR14209:SF19">
    <property type="entry name" value="ISOAMYL ACETATE-HYDROLYZING ESTERASE 1 HOMOLOG"/>
    <property type="match status" value="1"/>
</dbReference>
<sequence length="183" mass="20837">MPTLVCFGDSLISKEKENNGKRRLTSIIREEMSSWIVINSGVHGGTSRDGLARFQEDVLYHDPDVVSILFGTNDASTLKPVTINEFKTNLLYMVRRVSPERTILISPIPFYNEKREMSVNDSIEKYAIETKKIAEETGCLFIDLWKIAKNEKRLASDGVSIQKDGYKILANELMAKMQKVYLK</sequence>
<accession>A0A2U1JZ11</accession>
<reference evidence="2 3" key="1">
    <citation type="submission" date="2018-04" db="EMBL/GenBank/DDBJ databases">
        <title>Camelliibacillus theae gen. nov., sp. nov., isolated from Pu'er tea.</title>
        <authorList>
            <person name="Niu L."/>
        </authorList>
    </citation>
    <scope>NUCLEOTIDE SEQUENCE [LARGE SCALE GENOMIC DNA]</scope>
    <source>
        <strain evidence="2 3">T8</strain>
    </source>
</reference>
<dbReference type="Pfam" id="PF13472">
    <property type="entry name" value="Lipase_GDSL_2"/>
    <property type="match status" value="1"/>
</dbReference>
<feature type="domain" description="SGNH hydrolase-type esterase" evidence="1">
    <location>
        <begin position="6"/>
        <end position="158"/>
    </location>
</feature>
<dbReference type="InterPro" id="IPR036514">
    <property type="entry name" value="SGNH_hydro_sf"/>
</dbReference>
<keyword evidence="3" id="KW-1185">Reference proteome</keyword>
<evidence type="ECO:0000259" key="1">
    <source>
        <dbReference type="Pfam" id="PF13472"/>
    </source>
</evidence>
<evidence type="ECO:0000313" key="2">
    <source>
        <dbReference type="EMBL" id="PWA10038.1"/>
    </source>
</evidence>
<evidence type="ECO:0000313" key="3">
    <source>
        <dbReference type="Proteomes" id="UP000245998"/>
    </source>
</evidence>
<dbReference type="Gene3D" id="3.40.50.1110">
    <property type="entry name" value="SGNH hydrolase"/>
    <property type="match status" value="1"/>
</dbReference>
<dbReference type="EMBL" id="QCZG01000025">
    <property type="protein sequence ID" value="PWA10038.1"/>
    <property type="molecule type" value="Genomic_DNA"/>
</dbReference>
<dbReference type="Proteomes" id="UP000245998">
    <property type="component" value="Unassembled WGS sequence"/>
</dbReference>
<organism evidence="2 3">
    <name type="scientific">Pueribacillus theae</name>
    <dbReference type="NCBI Taxonomy" id="2171751"/>
    <lineage>
        <taxon>Bacteria</taxon>
        <taxon>Bacillati</taxon>
        <taxon>Bacillota</taxon>
        <taxon>Bacilli</taxon>
        <taxon>Bacillales</taxon>
        <taxon>Bacillaceae</taxon>
        <taxon>Pueribacillus</taxon>
    </lineage>
</organism>
<dbReference type="OrthoDB" id="388542at2"/>
<name>A0A2U1JZ11_9BACI</name>
<proteinExistence type="predicted"/>
<gene>
    <name evidence="2" type="ORF">DCC39_12180</name>
</gene>
<comment type="caution">
    <text evidence="2">The sequence shown here is derived from an EMBL/GenBank/DDBJ whole genome shotgun (WGS) entry which is preliminary data.</text>
</comment>
<protein>
    <submittedName>
        <fullName evidence="2">Esterase</fullName>
    </submittedName>
</protein>
<dbReference type="RefSeq" id="WP_116555180.1">
    <property type="nucleotide sequence ID" value="NZ_QCZG01000025.1"/>
</dbReference>
<dbReference type="AlphaFoldDB" id="A0A2U1JZ11"/>
<dbReference type="PANTHER" id="PTHR14209">
    <property type="entry name" value="ISOAMYL ACETATE-HYDROLYZING ESTERASE 1"/>
    <property type="match status" value="1"/>
</dbReference>
<dbReference type="InterPro" id="IPR045136">
    <property type="entry name" value="Iah1-like"/>
</dbReference>
<dbReference type="InterPro" id="IPR013830">
    <property type="entry name" value="SGNH_hydro"/>
</dbReference>